<keyword evidence="3" id="KW-1185">Reference proteome</keyword>
<organism evidence="2 3">
    <name type="scientific">Periplaneta americana</name>
    <name type="common">American cockroach</name>
    <name type="synonym">Blatta americana</name>
    <dbReference type="NCBI Taxonomy" id="6978"/>
    <lineage>
        <taxon>Eukaryota</taxon>
        <taxon>Metazoa</taxon>
        <taxon>Ecdysozoa</taxon>
        <taxon>Arthropoda</taxon>
        <taxon>Hexapoda</taxon>
        <taxon>Insecta</taxon>
        <taxon>Pterygota</taxon>
        <taxon>Neoptera</taxon>
        <taxon>Polyneoptera</taxon>
        <taxon>Dictyoptera</taxon>
        <taxon>Blattodea</taxon>
        <taxon>Blattoidea</taxon>
        <taxon>Blattidae</taxon>
        <taxon>Blattinae</taxon>
        <taxon>Periplaneta</taxon>
    </lineage>
</organism>
<feature type="region of interest" description="Disordered" evidence="1">
    <location>
        <begin position="1"/>
        <end position="67"/>
    </location>
</feature>
<evidence type="ECO:0000256" key="1">
    <source>
        <dbReference type="SAM" id="MobiDB-lite"/>
    </source>
</evidence>
<evidence type="ECO:0000313" key="3">
    <source>
        <dbReference type="Proteomes" id="UP001148838"/>
    </source>
</evidence>
<accession>A0ABQ8SXD3</accession>
<reference evidence="2 3" key="1">
    <citation type="journal article" date="2022" name="Allergy">
        <title>Genome assembly and annotation of Periplaneta americana reveal a comprehensive cockroach allergen profile.</title>
        <authorList>
            <person name="Wang L."/>
            <person name="Xiong Q."/>
            <person name="Saelim N."/>
            <person name="Wang L."/>
            <person name="Nong W."/>
            <person name="Wan A.T."/>
            <person name="Shi M."/>
            <person name="Liu X."/>
            <person name="Cao Q."/>
            <person name="Hui J.H.L."/>
            <person name="Sookrung N."/>
            <person name="Leung T.F."/>
            <person name="Tungtrongchitr A."/>
            <person name="Tsui S.K.W."/>
        </authorList>
    </citation>
    <scope>NUCLEOTIDE SEQUENCE [LARGE SCALE GENOMIC DNA]</scope>
    <source>
        <strain evidence="2">PWHHKU_190912</strain>
    </source>
</reference>
<evidence type="ECO:0000313" key="2">
    <source>
        <dbReference type="EMBL" id="KAJ4438391.1"/>
    </source>
</evidence>
<comment type="caution">
    <text evidence="2">The sequence shown here is derived from an EMBL/GenBank/DDBJ whole genome shotgun (WGS) entry which is preliminary data.</text>
</comment>
<dbReference type="EMBL" id="JAJSOF020000019">
    <property type="protein sequence ID" value="KAJ4438391.1"/>
    <property type="molecule type" value="Genomic_DNA"/>
</dbReference>
<gene>
    <name evidence="2" type="ORF">ANN_14336</name>
</gene>
<feature type="compositionally biased region" description="Basic and acidic residues" evidence="1">
    <location>
        <begin position="53"/>
        <end position="67"/>
    </location>
</feature>
<sequence length="67" mass="7059">MAERCLLSPGSHTEGGPVYSVGSAPGDIKAIEGQRSPTCVPPLRVTPSGLGRRRTDGRTDGQARNRQ</sequence>
<protein>
    <submittedName>
        <fullName evidence="2">Uncharacterized protein</fullName>
    </submittedName>
</protein>
<dbReference type="Proteomes" id="UP001148838">
    <property type="component" value="Unassembled WGS sequence"/>
</dbReference>
<proteinExistence type="predicted"/>
<name>A0ABQ8SXD3_PERAM</name>